<comment type="caution">
    <text evidence="1">The sequence shown here is derived from an EMBL/GenBank/DDBJ whole genome shotgun (WGS) entry which is preliminary data.</text>
</comment>
<evidence type="ECO:0008006" key="3">
    <source>
        <dbReference type="Google" id="ProtNLM"/>
    </source>
</evidence>
<dbReference type="Proteomes" id="UP001589608">
    <property type="component" value="Unassembled WGS sequence"/>
</dbReference>
<gene>
    <name evidence="1" type="ORF">ACFFTR_52810</name>
</gene>
<evidence type="ECO:0000313" key="2">
    <source>
        <dbReference type="Proteomes" id="UP001589608"/>
    </source>
</evidence>
<organism evidence="1 2">
    <name type="scientific">Dactylosporangium vinaceum</name>
    <dbReference type="NCBI Taxonomy" id="53362"/>
    <lineage>
        <taxon>Bacteria</taxon>
        <taxon>Bacillati</taxon>
        <taxon>Actinomycetota</taxon>
        <taxon>Actinomycetes</taxon>
        <taxon>Micromonosporales</taxon>
        <taxon>Micromonosporaceae</taxon>
        <taxon>Dactylosporangium</taxon>
    </lineage>
</organism>
<sequence length="117" mass="12274">MPLLLVIDERPATVPFIVALPRSGGRKGTVHSKAGARDVAARSPVNPVVVMSAGARLARGAVDPDRHAVSRPLHLRRSARREQRAVAPQAVASRAGIGDRFAACVGGGDEHSCTGRR</sequence>
<accession>A0ABV5MSE6</accession>
<evidence type="ECO:0000313" key="1">
    <source>
        <dbReference type="EMBL" id="MFB9451799.1"/>
    </source>
</evidence>
<reference evidence="1 2" key="1">
    <citation type="submission" date="2024-09" db="EMBL/GenBank/DDBJ databases">
        <authorList>
            <person name="Sun Q."/>
            <person name="Mori K."/>
        </authorList>
    </citation>
    <scope>NUCLEOTIDE SEQUENCE [LARGE SCALE GENOMIC DNA]</scope>
    <source>
        <strain evidence="1 2">JCM 3307</strain>
    </source>
</reference>
<dbReference type="EMBL" id="JBHMCA010000091">
    <property type="protein sequence ID" value="MFB9451799.1"/>
    <property type="molecule type" value="Genomic_DNA"/>
</dbReference>
<protein>
    <recommendedName>
        <fullName evidence="3">Transposase</fullName>
    </recommendedName>
</protein>
<keyword evidence="2" id="KW-1185">Reference proteome</keyword>
<name>A0ABV5MSE6_9ACTN</name>
<dbReference type="RefSeq" id="WP_223104489.1">
    <property type="nucleotide sequence ID" value="NZ_CP061913.1"/>
</dbReference>
<proteinExistence type="predicted"/>